<evidence type="ECO:0000256" key="7">
    <source>
        <dbReference type="ARBA" id="ARBA00023136"/>
    </source>
</evidence>
<dbReference type="KEGG" id="sbae:DSM104329_04282"/>
<organism evidence="10 11">
    <name type="scientific">Capillimicrobium parvum</name>
    <dbReference type="NCBI Taxonomy" id="2884022"/>
    <lineage>
        <taxon>Bacteria</taxon>
        <taxon>Bacillati</taxon>
        <taxon>Actinomycetota</taxon>
        <taxon>Thermoleophilia</taxon>
        <taxon>Solirubrobacterales</taxon>
        <taxon>Capillimicrobiaceae</taxon>
        <taxon>Capillimicrobium</taxon>
    </lineage>
</organism>
<feature type="transmembrane region" description="Helical" evidence="8">
    <location>
        <begin position="178"/>
        <end position="202"/>
    </location>
</feature>
<dbReference type="GO" id="GO:0016763">
    <property type="term" value="F:pentosyltransferase activity"/>
    <property type="evidence" value="ECO:0007669"/>
    <property type="project" value="TreeGrafter"/>
</dbReference>
<gene>
    <name evidence="10" type="ORF">DSM104329_04282</name>
</gene>
<evidence type="ECO:0000256" key="2">
    <source>
        <dbReference type="ARBA" id="ARBA00022475"/>
    </source>
</evidence>
<feature type="transmembrane region" description="Helical" evidence="8">
    <location>
        <begin position="99"/>
        <end position="117"/>
    </location>
</feature>
<feature type="transmembrane region" description="Helical" evidence="8">
    <location>
        <begin position="265"/>
        <end position="291"/>
    </location>
</feature>
<dbReference type="EMBL" id="CP087164">
    <property type="protein sequence ID" value="UGS37861.1"/>
    <property type="molecule type" value="Genomic_DNA"/>
</dbReference>
<dbReference type="InterPro" id="IPR050297">
    <property type="entry name" value="LipidA_mod_glycosyltrf_83"/>
</dbReference>
<keyword evidence="11" id="KW-1185">Reference proteome</keyword>
<evidence type="ECO:0000313" key="10">
    <source>
        <dbReference type="EMBL" id="UGS37861.1"/>
    </source>
</evidence>
<keyword evidence="6 8" id="KW-1133">Transmembrane helix</keyword>
<feature type="transmembrane region" description="Helical" evidence="8">
    <location>
        <begin position="12"/>
        <end position="30"/>
    </location>
</feature>
<accession>A0A9E7C1X8</accession>
<dbReference type="RefSeq" id="WP_259311903.1">
    <property type="nucleotide sequence ID" value="NZ_CP087164.1"/>
</dbReference>
<reference evidence="10" key="1">
    <citation type="journal article" date="2022" name="Int. J. Syst. Evol. Microbiol.">
        <title>Pseudomonas aegrilactucae sp. nov. and Pseudomonas morbosilactucae sp. nov., pathogens causing bacterial rot of lettuce in Japan.</title>
        <authorList>
            <person name="Sawada H."/>
            <person name="Fujikawa T."/>
            <person name="Satou M."/>
        </authorList>
    </citation>
    <scope>NUCLEOTIDE SEQUENCE</scope>
    <source>
        <strain evidence="10">0166_1</strain>
    </source>
</reference>
<dbReference type="GO" id="GO:0005886">
    <property type="term" value="C:plasma membrane"/>
    <property type="evidence" value="ECO:0007669"/>
    <property type="project" value="UniProtKB-SubCell"/>
</dbReference>
<keyword evidence="5 8" id="KW-0812">Transmembrane</keyword>
<evidence type="ECO:0000313" key="11">
    <source>
        <dbReference type="Proteomes" id="UP001162834"/>
    </source>
</evidence>
<feature type="transmembrane region" description="Helical" evidence="8">
    <location>
        <begin position="69"/>
        <end position="87"/>
    </location>
</feature>
<dbReference type="GO" id="GO:0009103">
    <property type="term" value="P:lipopolysaccharide biosynthetic process"/>
    <property type="evidence" value="ECO:0007669"/>
    <property type="project" value="UniProtKB-ARBA"/>
</dbReference>
<evidence type="ECO:0000256" key="3">
    <source>
        <dbReference type="ARBA" id="ARBA00022676"/>
    </source>
</evidence>
<keyword evidence="7 8" id="KW-0472">Membrane</keyword>
<feature type="transmembrane region" description="Helical" evidence="8">
    <location>
        <begin position="303"/>
        <end position="322"/>
    </location>
</feature>
<dbReference type="Proteomes" id="UP001162834">
    <property type="component" value="Chromosome"/>
</dbReference>
<evidence type="ECO:0000256" key="5">
    <source>
        <dbReference type="ARBA" id="ARBA00022692"/>
    </source>
</evidence>
<keyword evidence="2" id="KW-1003">Cell membrane</keyword>
<evidence type="ECO:0000256" key="8">
    <source>
        <dbReference type="SAM" id="Phobius"/>
    </source>
</evidence>
<evidence type="ECO:0000256" key="6">
    <source>
        <dbReference type="ARBA" id="ARBA00022989"/>
    </source>
</evidence>
<proteinExistence type="predicted"/>
<dbReference type="PANTHER" id="PTHR33908:SF11">
    <property type="entry name" value="MEMBRANE PROTEIN"/>
    <property type="match status" value="1"/>
</dbReference>
<name>A0A9E7C1X8_9ACTN</name>
<dbReference type="Pfam" id="PF13231">
    <property type="entry name" value="PMT_2"/>
    <property type="match status" value="1"/>
</dbReference>
<keyword evidence="3" id="KW-0328">Glycosyltransferase</keyword>
<evidence type="ECO:0000256" key="1">
    <source>
        <dbReference type="ARBA" id="ARBA00004651"/>
    </source>
</evidence>
<feature type="transmembrane region" description="Helical" evidence="8">
    <location>
        <begin position="328"/>
        <end position="347"/>
    </location>
</feature>
<evidence type="ECO:0000259" key="9">
    <source>
        <dbReference type="Pfam" id="PF13231"/>
    </source>
</evidence>
<comment type="subcellular location">
    <subcellularLocation>
        <location evidence="1">Cell membrane</location>
        <topology evidence="1">Multi-pass membrane protein</topology>
    </subcellularLocation>
</comment>
<feature type="transmembrane region" description="Helical" evidence="8">
    <location>
        <begin position="209"/>
        <end position="228"/>
    </location>
</feature>
<keyword evidence="4" id="KW-0808">Transferase</keyword>
<feature type="domain" description="Glycosyltransferase RgtA/B/C/D-like" evidence="9">
    <location>
        <begin position="73"/>
        <end position="219"/>
    </location>
</feature>
<feature type="transmembrane region" description="Helical" evidence="8">
    <location>
        <begin position="354"/>
        <end position="379"/>
    </location>
</feature>
<evidence type="ECO:0000256" key="4">
    <source>
        <dbReference type="ARBA" id="ARBA00022679"/>
    </source>
</evidence>
<dbReference type="PANTHER" id="PTHR33908">
    <property type="entry name" value="MANNOSYLTRANSFERASE YKCB-RELATED"/>
    <property type="match status" value="1"/>
</dbReference>
<dbReference type="AlphaFoldDB" id="A0A9E7C1X8"/>
<protein>
    <recommendedName>
        <fullName evidence="9">Glycosyltransferase RgtA/B/C/D-like domain-containing protein</fullName>
    </recommendedName>
</protein>
<dbReference type="InterPro" id="IPR038731">
    <property type="entry name" value="RgtA/B/C-like"/>
</dbReference>
<sequence length="658" mass="69755">MPLRDRLGRPEALVVAAVVGFVALTVWWVSRDHRVPTFDAGGHMFTALWFRNEIAGGDVLFPFNYYNSFGYAPLVQLIGAAATVIGGRSVMTLVLSQNVVFVPMLALGCYGAGTIAFRSRLAGALAAVFALGTPMLTSLLHIYMLDPPQTALVALAVWLLLASRRFERTGWAAGAGVAFGFGLLTKLTFAVFPAGLIAVMLLRGGWRHWRGLIAFAAPAVVIGAPYYLRHASDVLRYAAGSNVAGTSLGDYGADPGRFTVGDLGWYLWNAINVQLLLPFTVLVVVGIVIAVVRYARDRRSDDLGPELVGGLLVSYVVIMMLAHNDNRYLLPATVYAAVLGTGWIATVRSATWRAVGATVVVAIAVINVVTTSFGVGGVARASLPGARDDRILTGRLTVFSDRGFLVDEPEDGGDVPAILEAAHARGARQLAIGRLSATEGFWNAPGLTALGAIAGLDVAPANDPAALGPKDVYVRREPIVAGGARPCAVLPDGTGVFVTRGPDLAPVERATNLYCPTRSPRVYEAPHADDPLPAATRARLTRLERVLAVARRQGVREAAFEESLAIDPAYGGGAAIAAAARRAGLRAPSGNRVDGLDPADGVLLFQRRLLPNYPPACLRNGDDGLFLVHGGAVPQLEYAERLYCPTRRPTDYRGPLAG</sequence>
<feature type="transmembrane region" description="Helical" evidence="8">
    <location>
        <begin position="150"/>
        <end position="166"/>
    </location>
</feature>
<feature type="transmembrane region" description="Helical" evidence="8">
    <location>
        <begin position="123"/>
        <end position="143"/>
    </location>
</feature>